<gene>
    <name evidence="3" type="ORF">GCM10011391_24900</name>
</gene>
<accession>A0A8J3DVL0</accession>
<comment type="caution">
    <text evidence="3">The sequence shown here is derived from an EMBL/GenBank/DDBJ whole genome shotgun (WGS) entry which is preliminary data.</text>
</comment>
<organism evidence="3 4">
    <name type="scientific">Pullulanibacillus camelliae</name>
    <dbReference type="NCBI Taxonomy" id="1707096"/>
    <lineage>
        <taxon>Bacteria</taxon>
        <taxon>Bacillati</taxon>
        <taxon>Bacillota</taxon>
        <taxon>Bacilli</taxon>
        <taxon>Bacillales</taxon>
        <taxon>Sporolactobacillaceae</taxon>
        <taxon>Pullulanibacillus</taxon>
    </lineage>
</organism>
<dbReference type="InterPro" id="IPR052169">
    <property type="entry name" value="CW_Biosynth-Accessory"/>
</dbReference>
<reference evidence="3" key="1">
    <citation type="journal article" date="2014" name="Int. J. Syst. Evol. Microbiol.">
        <title>Complete genome sequence of Corynebacterium casei LMG S-19264T (=DSM 44701T), isolated from a smear-ripened cheese.</title>
        <authorList>
            <consortium name="US DOE Joint Genome Institute (JGI-PGF)"/>
            <person name="Walter F."/>
            <person name="Albersmeier A."/>
            <person name="Kalinowski J."/>
            <person name="Ruckert C."/>
        </authorList>
    </citation>
    <scope>NUCLEOTIDE SEQUENCE</scope>
    <source>
        <strain evidence="3">CGMCC 1.15371</strain>
    </source>
</reference>
<dbReference type="SUPFAM" id="SSF56300">
    <property type="entry name" value="Metallo-dependent phosphatases"/>
    <property type="match status" value="1"/>
</dbReference>
<dbReference type="PANTHER" id="PTHR33393:SF13">
    <property type="entry name" value="PGA BIOSYNTHESIS PROTEIN CAPA"/>
    <property type="match status" value="1"/>
</dbReference>
<dbReference type="Gene3D" id="3.60.21.10">
    <property type="match status" value="1"/>
</dbReference>
<name>A0A8J3DVL0_9BACL</name>
<dbReference type="PANTHER" id="PTHR33393">
    <property type="entry name" value="POLYGLUTAMINE SYNTHESIS ACCESSORY PROTEIN RV0574C-RELATED"/>
    <property type="match status" value="1"/>
</dbReference>
<comment type="similarity">
    <text evidence="1">Belongs to the CapA family.</text>
</comment>
<proteinExistence type="inferred from homology"/>
<dbReference type="Proteomes" id="UP000628775">
    <property type="component" value="Unassembled WGS sequence"/>
</dbReference>
<dbReference type="AlphaFoldDB" id="A0A8J3DVL0"/>
<evidence type="ECO:0000313" key="4">
    <source>
        <dbReference type="Proteomes" id="UP000628775"/>
    </source>
</evidence>
<dbReference type="RefSeq" id="WP_188694406.1">
    <property type="nucleotide sequence ID" value="NZ_BMIR01000011.1"/>
</dbReference>
<protein>
    <submittedName>
        <fullName evidence="3">Capsular polysaccharide biosynthesis protein</fullName>
    </submittedName>
</protein>
<keyword evidence="4" id="KW-1185">Reference proteome</keyword>
<dbReference type="Pfam" id="PF09587">
    <property type="entry name" value="PGA_cap"/>
    <property type="match status" value="1"/>
</dbReference>
<dbReference type="EMBL" id="BMIR01000011">
    <property type="protein sequence ID" value="GGE45079.1"/>
    <property type="molecule type" value="Genomic_DNA"/>
</dbReference>
<evidence type="ECO:0000259" key="2">
    <source>
        <dbReference type="SMART" id="SM00854"/>
    </source>
</evidence>
<dbReference type="InterPro" id="IPR019079">
    <property type="entry name" value="Capsule_synth_CapA"/>
</dbReference>
<dbReference type="InterPro" id="IPR029052">
    <property type="entry name" value="Metallo-depent_PP-like"/>
</dbReference>
<sequence>MSSKVSVIGLGDFAPIFPLTKKNSAVNDVWDYLNQKDIVLANLELPLTTSEVKADKAITLKAHPDISNSLSLSGIDVFTLANNHALDFGSQGILETKKLLQEEGFISVGAGEDLASAIRPHYLTLKETKIAILGFSSALPTGYAAGVGRPGIAPIRAIARFRIDSMTLDEQPGMAPWVETSVVIKDQEMACEVITQAKRQADVVIVNMHWGVPNGWCAAFQGPLADYQRPLAHALIDAGADFILGHHPHVIHGVEKYNEGIIAYSLGNFLFHSMGNKGEHRLKVGDPPYDVMSLETGEAREAVVMEINLEEKKKQRIHFYPVTLNSEGEPEFLTGRRAKEVLHRLKRHSEKLQTQLCIENDAVASLKLASPIHF</sequence>
<feature type="domain" description="Capsule synthesis protein CapA" evidence="2">
    <location>
        <begin position="6"/>
        <end position="273"/>
    </location>
</feature>
<evidence type="ECO:0000256" key="1">
    <source>
        <dbReference type="ARBA" id="ARBA00005662"/>
    </source>
</evidence>
<dbReference type="SMART" id="SM00854">
    <property type="entry name" value="PGA_cap"/>
    <property type="match status" value="1"/>
</dbReference>
<dbReference type="CDD" id="cd07381">
    <property type="entry name" value="MPP_CapA"/>
    <property type="match status" value="1"/>
</dbReference>
<evidence type="ECO:0000313" key="3">
    <source>
        <dbReference type="EMBL" id="GGE45079.1"/>
    </source>
</evidence>
<reference evidence="3" key="2">
    <citation type="submission" date="2020-09" db="EMBL/GenBank/DDBJ databases">
        <authorList>
            <person name="Sun Q."/>
            <person name="Zhou Y."/>
        </authorList>
    </citation>
    <scope>NUCLEOTIDE SEQUENCE</scope>
    <source>
        <strain evidence="3">CGMCC 1.15371</strain>
    </source>
</reference>